<feature type="domain" description="FAD-binding PCMH-type" evidence="4">
    <location>
        <begin position="1"/>
        <end position="138"/>
    </location>
</feature>
<evidence type="ECO:0000256" key="2">
    <source>
        <dbReference type="ARBA" id="ARBA00022827"/>
    </source>
</evidence>
<dbReference type="PROSITE" id="PS51387">
    <property type="entry name" value="FAD_PCMH"/>
    <property type="match status" value="1"/>
</dbReference>
<organism evidence="5">
    <name type="scientific">bioreactor metagenome</name>
    <dbReference type="NCBI Taxonomy" id="1076179"/>
    <lineage>
        <taxon>unclassified sequences</taxon>
        <taxon>metagenomes</taxon>
        <taxon>ecological metagenomes</taxon>
    </lineage>
</organism>
<dbReference type="GO" id="GO:0004854">
    <property type="term" value="F:xanthine dehydrogenase activity"/>
    <property type="evidence" value="ECO:0007669"/>
    <property type="project" value="InterPro"/>
</dbReference>
<protein>
    <submittedName>
        <fullName evidence="5">Carbon monoxide dehydrogenase medium chain</fullName>
        <ecNumber evidence="5">1.2.5.3</ecNumber>
    </submittedName>
</protein>
<dbReference type="NCBIfam" id="NF007427">
    <property type="entry name" value="PRK09971.1"/>
    <property type="match status" value="1"/>
</dbReference>
<name>A0A645CH96_9ZZZZ</name>
<reference evidence="5" key="1">
    <citation type="submission" date="2019-08" db="EMBL/GenBank/DDBJ databases">
        <authorList>
            <person name="Kucharzyk K."/>
            <person name="Murdoch R.W."/>
            <person name="Higgins S."/>
            <person name="Loffler F."/>
        </authorList>
    </citation>
    <scope>NUCLEOTIDE SEQUENCE</scope>
</reference>
<dbReference type="InterPro" id="IPR002346">
    <property type="entry name" value="Mopterin_DH_FAD-bd"/>
</dbReference>
<dbReference type="FunFam" id="3.30.465.10:FF:000017">
    <property type="entry name" value="Xanthine dehydrogenase, FAD binding subunit"/>
    <property type="match status" value="1"/>
</dbReference>
<dbReference type="SUPFAM" id="SSF56176">
    <property type="entry name" value="FAD-binding/transporter-associated domain-like"/>
    <property type="match status" value="1"/>
</dbReference>
<dbReference type="SMART" id="SM01092">
    <property type="entry name" value="CO_deh_flav_C"/>
    <property type="match status" value="1"/>
</dbReference>
<dbReference type="InterPro" id="IPR016166">
    <property type="entry name" value="FAD-bd_PCMH"/>
</dbReference>
<evidence type="ECO:0000259" key="4">
    <source>
        <dbReference type="PROSITE" id="PS51387"/>
    </source>
</evidence>
<dbReference type="InterPro" id="IPR036683">
    <property type="entry name" value="CO_DH_flav_C_dom_sf"/>
</dbReference>
<dbReference type="PANTHER" id="PTHR42659:SF9">
    <property type="entry name" value="XANTHINE DEHYDROGENASE FAD-BINDING SUBUNIT XDHB-RELATED"/>
    <property type="match status" value="1"/>
</dbReference>
<dbReference type="InterPro" id="IPR005107">
    <property type="entry name" value="CO_DH_flav_C"/>
</dbReference>
<dbReference type="InterPro" id="IPR016169">
    <property type="entry name" value="FAD-bd_PCMH_sub2"/>
</dbReference>
<proteinExistence type="predicted"/>
<dbReference type="AlphaFoldDB" id="A0A645CH96"/>
<dbReference type="PANTHER" id="PTHR42659">
    <property type="entry name" value="XANTHINE DEHYDROGENASE SUBUNIT C-RELATED"/>
    <property type="match status" value="1"/>
</dbReference>
<evidence type="ECO:0000256" key="3">
    <source>
        <dbReference type="ARBA" id="ARBA00023002"/>
    </source>
</evidence>
<dbReference type="EMBL" id="VSSQ01027159">
    <property type="protein sequence ID" value="MPM76252.1"/>
    <property type="molecule type" value="Genomic_DNA"/>
</dbReference>
<comment type="caution">
    <text evidence="5">The sequence shown here is derived from an EMBL/GenBank/DDBJ whole genome shotgun (WGS) entry which is preliminary data.</text>
</comment>
<accession>A0A645CH96</accession>
<keyword evidence="1" id="KW-0285">Flavoprotein</keyword>
<dbReference type="Pfam" id="PF03450">
    <property type="entry name" value="CO_deh_flav_C"/>
    <property type="match status" value="1"/>
</dbReference>
<evidence type="ECO:0000256" key="1">
    <source>
        <dbReference type="ARBA" id="ARBA00022630"/>
    </source>
</evidence>
<gene>
    <name evidence="5" type="primary">cutM_6</name>
    <name evidence="5" type="ORF">SDC9_123249</name>
</gene>
<evidence type="ECO:0000313" key="5">
    <source>
        <dbReference type="EMBL" id="MPM76252.1"/>
    </source>
</evidence>
<dbReference type="EC" id="1.2.5.3" evidence="5"/>
<dbReference type="GO" id="GO:0071949">
    <property type="term" value="F:FAD binding"/>
    <property type="evidence" value="ECO:0007669"/>
    <property type="project" value="InterPro"/>
</dbReference>
<dbReference type="Gene3D" id="3.30.465.10">
    <property type="match status" value="1"/>
</dbReference>
<dbReference type="Gene3D" id="3.30.390.50">
    <property type="entry name" value="CO dehydrogenase flavoprotein, C-terminal domain"/>
    <property type="match status" value="1"/>
</dbReference>
<dbReference type="Pfam" id="PF00941">
    <property type="entry name" value="FAD_binding_5"/>
    <property type="match status" value="1"/>
</dbReference>
<keyword evidence="2" id="KW-0274">FAD</keyword>
<dbReference type="NCBIfam" id="NF043083">
    <property type="entry name" value="XdhB_XDHase"/>
    <property type="match status" value="1"/>
</dbReference>
<dbReference type="InterPro" id="IPR036318">
    <property type="entry name" value="FAD-bd_PCMH-like_sf"/>
</dbReference>
<dbReference type="GO" id="GO:0008805">
    <property type="term" value="F:carbon-monoxide oxygenase activity"/>
    <property type="evidence" value="ECO:0007669"/>
    <property type="project" value="UniProtKB-EC"/>
</dbReference>
<dbReference type="SUPFAM" id="SSF55447">
    <property type="entry name" value="CO dehydrogenase flavoprotein C-terminal domain-like"/>
    <property type="match status" value="1"/>
</dbReference>
<dbReference type="InterPro" id="IPR050031">
    <property type="entry name" value="XdhB_XDHase"/>
</dbReference>
<sequence>MREGKLAGAELISLYKLDELREVTMDPDGSLRIGPMTSFSHATKSPLLQKYMPVLGESADTAGGPQLRNIGTLGGNICNGVTSADTASTEVAYDAMLEITGPGGMRKISIHDFYKGVGKVDLQPGELLTGIIIPKESYENCFGYYIKYAMRNAMDIATIGCSVNVVLSADKKTIQRVRISYGVAGPVPMRARSAETAVNGQPVSEATIELIGNAVLNDVNPRTSWRASADFRKQIISETARRGLRAAVERAGGAF</sequence>
<dbReference type="InterPro" id="IPR051312">
    <property type="entry name" value="Diverse_Substr_Oxidored"/>
</dbReference>
<keyword evidence="3 5" id="KW-0560">Oxidoreductase</keyword>
<dbReference type="GO" id="GO:0002197">
    <property type="term" value="C:xanthine dehydrogenase complex"/>
    <property type="evidence" value="ECO:0007669"/>
    <property type="project" value="InterPro"/>
</dbReference>